<evidence type="ECO:0000256" key="1">
    <source>
        <dbReference type="SAM" id="MobiDB-lite"/>
    </source>
</evidence>
<proteinExistence type="predicted"/>
<evidence type="ECO:0000313" key="3">
    <source>
        <dbReference type="Proteomes" id="UP000184278"/>
    </source>
</evidence>
<accession>A0A1M5U199</accession>
<keyword evidence="3" id="KW-1185">Reference proteome</keyword>
<dbReference type="STRING" id="1121131.SAMN02745229_00685"/>
<dbReference type="Proteomes" id="UP000184278">
    <property type="component" value="Unassembled WGS sequence"/>
</dbReference>
<feature type="region of interest" description="Disordered" evidence="1">
    <location>
        <begin position="1"/>
        <end position="44"/>
    </location>
</feature>
<gene>
    <name evidence="2" type="ORF">SAMN02745229_00685</name>
</gene>
<evidence type="ECO:0000313" key="2">
    <source>
        <dbReference type="EMBL" id="SHH56631.1"/>
    </source>
</evidence>
<organism evidence="2 3">
    <name type="scientific">Butyrivibrio fibrisolvens DSM 3071</name>
    <dbReference type="NCBI Taxonomy" id="1121131"/>
    <lineage>
        <taxon>Bacteria</taxon>
        <taxon>Bacillati</taxon>
        <taxon>Bacillota</taxon>
        <taxon>Clostridia</taxon>
        <taxon>Lachnospirales</taxon>
        <taxon>Lachnospiraceae</taxon>
        <taxon>Butyrivibrio</taxon>
    </lineage>
</organism>
<dbReference type="EMBL" id="FQXK01000005">
    <property type="protein sequence ID" value="SHH56631.1"/>
    <property type="molecule type" value="Genomic_DNA"/>
</dbReference>
<sequence length="502" mass="57300">MPGSDDLSHDNLMIDETSSSDTSIEDNDDGSADASNSLIGSADDLPWESPMADYVPDSPYSSYISFVSGKVITKWDDEYFSDYVTGKYKYACCDLSGDGVPELVILYQEGDKEKIITFSYDEEDGTIYESLKRGFNSECDYISNNGFVLLYEYEDTDGKITCGKTEDENYIQRIHVKLSRGFNDISDSAFLWERGAGSSEYEGPSEEIYNRVMEMAEDQVTLFDGDNPEDIIPYLEECEENFENSYEYFKLFKQQGNGLFYRNNSDIPDNEYKDAESAYEAFINDETCVRCEYVKEPFNSDFSYVYGDKYNMSSLFYPEYSQTMDSHLIDCGSDGSKELVVDITSTLSPETIDYLYVISFYEGHLYLRFAGQSSSRARIDIGDDGYIIYSGSSSVNRCGVDEAFLDNNIEFHYVYKSDEVSNEGLKDFFPEAYEISPAGDVMTIYIYDIDGKKYYVPYFFEEVTDEEDYSDFMNACIECGISFSSQEEVDALIEEKKAEYGF</sequence>
<dbReference type="AlphaFoldDB" id="A0A1M5U199"/>
<reference evidence="3" key="1">
    <citation type="submission" date="2016-11" db="EMBL/GenBank/DDBJ databases">
        <authorList>
            <person name="Varghese N."/>
            <person name="Submissions S."/>
        </authorList>
    </citation>
    <scope>NUCLEOTIDE SEQUENCE [LARGE SCALE GENOMIC DNA]</scope>
    <source>
        <strain evidence="3">DSM 3071</strain>
    </source>
</reference>
<protein>
    <submittedName>
        <fullName evidence="2">Uncharacterized protein</fullName>
    </submittedName>
</protein>
<name>A0A1M5U199_BUTFI</name>